<proteinExistence type="predicted"/>
<gene>
    <name evidence="1" type="ORF">CALMAC_LOCUS14813</name>
</gene>
<reference evidence="1 2" key="1">
    <citation type="submission" date="2019-01" db="EMBL/GenBank/DDBJ databases">
        <authorList>
            <person name="Sayadi A."/>
        </authorList>
    </citation>
    <scope>NUCLEOTIDE SEQUENCE [LARGE SCALE GENOMIC DNA]</scope>
</reference>
<feature type="non-terminal residue" evidence="1">
    <location>
        <position position="167"/>
    </location>
</feature>
<sequence>MAMSENLTTLGELADIQLEDEENNETLQRIVVAVEHNYPEGWRQCKVLDVPKEDLVGKKPDSNILNKLRYALSTVDLIKAFDEDAHSISEKAFKDMKLSLLEWPFTRALIIYSVTLGIKIRGSAARYELFSAAVDDVKRRVVSREAVNRILRGEHTETYERKRRSTS</sequence>
<dbReference type="Proteomes" id="UP000410492">
    <property type="component" value="Unassembled WGS sequence"/>
</dbReference>
<name>A0A653D6D8_CALMS</name>
<evidence type="ECO:0000313" key="1">
    <source>
        <dbReference type="EMBL" id="VEN55698.1"/>
    </source>
</evidence>
<evidence type="ECO:0000313" key="2">
    <source>
        <dbReference type="Proteomes" id="UP000410492"/>
    </source>
</evidence>
<organism evidence="1 2">
    <name type="scientific">Callosobruchus maculatus</name>
    <name type="common">Southern cowpea weevil</name>
    <name type="synonym">Pulse bruchid</name>
    <dbReference type="NCBI Taxonomy" id="64391"/>
    <lineage>
        <taxon>Eukaryota</taxon>
        <taxon>Metazoa</taxon>
        <taxon>Ecdysozoa</taxon>
        <taxon>Arthropoda</taxon>
        <taxon>Hexapoda</taxon>
        <taxon>Insecta</taxon>
        <taxon>Pterygota</taxon>
        <taxon>Neoptera</taxon>
        <taxon>Endopterygota</taxon>
        <taxon>Coleoptera</taxon>
        <taxon>Polyphaga</taxon>
        <taxon>Cucujiformia</taxon>
        <taxon>Chrysomeloidea</taxon>
        <taxon>Chrysomelidae</taxon>
        <taxon>Bruchinae</taxon>
        <taxon>Bruchini</taxon>
        <taxon>Callosobruchus</taxon>
    </lineage>
</organism>
<dbReference type="AlphaFoldDB" id="A0A653D6D8"/>
<accession>A0A653D6D8</accession>
<dbReference type="OrthoDB" id="6768879at2759"/>
<protein>
    <submittedName>
        <fullName evidence="1">Uncharacterized protein</fullName>
    </submittedName>
</protein>
<dbReference type="EMBL" id="CAACVG010010403">
    <property type="protein sequence ID" value="VEN55698.1"/>
    <property type="molecule type" value="Genomic_DNA"/>
</dbReference>
<keyword evidence="2" id="KW-1185">Reference proteome</keyword>